<organism evidence="2">
    <name type="scientific">Candidatus Fermentithermobacillus carboniphilus</name>
    <dbReference type="NCBI Taxonomy" id="3085328"/>
    <lineage>
        <taxon>Bacteria</taxon>
        <taxon>Bacillati</taxon>
        <taxon>Bacillota</taxon>
        <taxon>Candidatus Fermentithermobacillia</taxon>
        <taxon>Candidatus Fermentithermobacillales</taxon>
        <taxon>Candidatus Fermentithermobacillaceae</taxon>
        <taxon>Candidatus Fermentithermobacillus</taxon>
    </lineage>
</organism>
<dbReference type="InterPro" id="IPR032466">
    <property type="entry name" value="Metal_Hydrolase"/>
</dbReference>
<dbReference type="AlphaFoldDB" id="A0AAT9LD43"/>
<dbReference type="SUPFAM" id="SSF51556">
    <property type="entry name" value="Metallo-dependent hydrolases"/>
    <property type="match status" value="1"/>
</dbReference>
<gene>
    <name evidence="2" type="ORF">IMF26_02790</name>
</gene>
<evidence type="ECO:0000259" key="1">
    <source>
        <dbReference type="Pfam" id="PF07969"/>
    </source>
</evidence>
<reference evidence="2" key="1">
    <citation type="submission" date="2020-10" db="EMBL/GenBank/DDBJ databases">
        <authorList>
            <person name="Kadnikov V."/>
            <person name="Beletsky A.V."/>
            <person name="Mardanov A.V."/>
            <person name="Karnachuk O.V."/>
            <person name="Ravin N.V."/>
        </authorList>
    </citation>
    <scope>NUCLEOTIDE SEQUENCE</scope>
    <source>
        <strain evidence="2">Bu02</strain>
    </source>
</reference>
<dbReference type="Pfam" id="PF07969">
    <property type="entry name" value="Amidohydro_3"/>
    <property type="match status" value="1"/>
</dbReference>
<accession>A0AAT9LD43</accession>
<dbReference type="GO" id="GO:0016811">
    <property type="term" value="F:hydrolase activity, acting on carbon-nitrogen (but not peptide) bonds, in linear amides"/>
    <property type="evidence" value="ECO:0007669"/>
    <property type="project" value="InterPro"/>
</dbReference>
<dbReference type="InterPro" id="IPR013108">
    <property type="entry name" value="Amidohydro_3"/>
</dbReference>
<evidence type="ECO:0000313" key="2">
    <source>
        <dbReference type="EMBL" id="QUL99012.1"/>
    </source>
</evidence>
<proteinExistence type="predicted"/>
<sequence>MSAAQPQKGAPLLLKGGKVVDGTGNPWFYGDLLIQRGQITAIGKHLEAPPGSTTLDVSGFVVTPGFIDIHSHSDLPLFIDGSAQSVVRQGVTTQVVGNCGGWSVPLQGETRRRAENEAKRYGWADPLPWTTIDEYMDVLSSRGISINVGILIGHGAVRAKVAGFAARNLTPEELSECKREVAYAMEKGALGMSTGLYYAPGSYAPEDEIVELSKVVARYDGIHSSHIRDESDYNVGLIAAIDEVIDIGRKSGVKTEISHLKCLGPAVWGRSREILTKIEKAREEGIDVTADQYPYVASGSSITGALIPRWAQEGTREDLVARLRDPVTRMKIRAEVEKNLRRRGGPDRLYIASYSAEPRYAGLHLGQVARELGLEPEEAALYLLEKQDASFVSFVMDENDVKTIMQAPFIMVASDGWALSKEGPLGEGHPHPRSFGTFVRVISKYALSEKLITLEEAVRKMTSFPAGRLGIKDRGLLKPGFKADVVVFDPLTIKDTATFEAPKMYPSGIKYVLVNGVITVKDGEHTGEKAGTVLKKT</sequence>
<dbReference type="Gene3D" id="3.20.20.140">
    <property type="entry name" value="Metal-dependent hydrolases"/>
    <property type="match status" value="1"/>
</dbReference>
<dbReference type="PANTHER" id="PTHR11647:SF1">
    <property type="entry name" value="COLLAPSIN RESPONSE MEDIATOR PROTEIN"/>
    <property type="match status" value="1"/>
</dbReference>
<name>A0AAT9LD43_9FIRM</name>
<feature type="domain" description="Amidohydrolase 3" evidence="1">
    <location>
        <begin position="54"/>
        <end position="520"/>
    </location>
</feature>
<dbReference type="InterPro" id="IPR050378">
    <property type="entry name" value="Metallo-dep_Hydrolases_sf"/>
</dbReference>
<dbReference type="InterPro" id="IPR023100">
    <property type="entry name" value="D-aminoacylase_insert_dom_sf"/>
</dbReference>
<dbReference type="CDD" id="cd01297">
    <property type="entry name" value="D-aminoacylase"/>
    <property type="match status" value="1"/>
</dbReference>
<reference evidence="2" key="2">
    <citation type="journal article" date="2023" name="Biology">
        <title>Prokaryotic Life Associated with Coal-Fire Gas Vents Revealed by Metagenomics.</title>
        <authorList>
            <person name="Kadnikov V.V."/>
            <person name="Mardanov A.V."/>
            <person name="Beletsky A.V."/>
            <person name="Karnachuk O.V."/>
            <person name="Ravin N.V."/>
        </authorList>
    </citation>
    <scope>NUCLEOTIDE SEQUENCE</scope>
    <source>
        <strain evidence="2">Bu02</strain>
    </source>
</reference>
<dbReference type="Gene3D" id="3.30.1490.130">
    <property type="entry name" value="D-aminoacylase. Domain 3"/>
    <property type="match status" value="1"/>
</dbReference>
<dbReference type="Gene3D" id="2.30.40.10">
    <property type="entry name" value="Urease, subunit C, domain 1"/>
    <property type="match status" value="1"/>
</dbReference>
<dbReference type="EMBL" id="CP062796">
    <property type="protein sequence ID" value="QUL99012.1"/>
    <property type="molecule type" value="Genomic_DNA"/>
</dbReference>
<dbReference type="KEGG" id="fcz:IMF26_02790"/>
<dbReference type="PANTHER" id="PTHR11647">
    <property type="entry name" value="HYDRANTOINASE/DIHYDROPYRIMIDINASE FAMILY MEMBER"/>
    <property type="match status" value="1"/>
</dbReference>
<dbReference type="SUPFAM" id="SSF51338">
    <property type="entry name" value="Composite domain of metallo-dependent hydrolases"/>
    <property type="match status" value="1"/>
</dbReference>
<dbReference type="InterPro" id="IPR011059">
    <property type="entry name" value="Metal-dep_hydrolase_composite"/>
</dbReference>
<protein>
    <submittedName>
        <fullName evidence="2">D-aminoacylase</fullName>
    </submittedName>
</protein>